<accession>A0ABT5L981</accession>
<keyword evidence="1" id="KW-0175">Coiled coil</keyword>
<comment type="caution">
    <text evidence="3">The sequence shown here is derived from an EMBL/GenBank/DDBJ whole genome shotgun (WGS) entry which is preliminary data.</text>
</comment>
<keyword evidence="2" id="KW-0472">Membrane</keyword>
<dbReference type="Proteomes" id="UP001221763">
    <property type="component" value="Unassembled WGS sequence"/>
</dbReference>
<keyword evidence="2" id="KW-0812">Transmembrane</keyword>
<evidence type="ECO:0000256" key="2">
    <source>
        <dbReference type="SAM" id="Phobius"/>
    </source>
</evidence>
<feature type="coiled-coil region" evidence="1">
    <location>
        <begin position="103"/>
        <end position="130"/>
    </location>
</feature>
<evidence type="ECO:0008006" key="5">
    <source>
        <dbReference type="Google" id="ProtNLM"/>
    </source>
</evidence>
<dbReference type="RefSeq" id="WP_273585295.1">
    <property type="nucleotide sequence ID" value="NZ_JANHJP010000004.1"/>
</dbReference>
<evidence type="ECO:0000256" key="1">
    <source>
        <dbReference type="SAM" id="Coils"/>
    </source>
</evidence>
<reference evidence="3 4" key="1">
    <citation type="journal article" date="2023" name="Plant">
        <title>Draft Genome Sequence Resource of CBPPT1, a 'Candidatus Phytoplasma trifolii'-Related Strain Associated with Potato Purple Top Disease in the Columbia Basin, U.S.A.</title>
        <authorList>
            <person name="Wei W."/>
            <person name="Shao J."/>
            <person name="Bottner-Parker K.D."/>
            <person name="Zhao Y."/>
        </authorList>
    </citation>
    <scope>NUCLEOTIDE SEQUENCE [LARGE SCALE GENOMIC DNA]</scope>
    <source>
        <strain evidence="3 4">CBPPT1</strain>
    </source>
</reference>
<evidence type="ECO:0000313" key="3">
    <source>
        <dbReference type="EMBL" id="MDC9032082.1"/>
    </source>
</evidence>
<name>A0ABT5L981_9MOLU</name>
<sequence length="132" mass="15566">MFFQNKPNFFKIFISIILFIIVSLTALFSIKYSRVHKAAEDDLKTNNVDYDDINEEELYNLIQDPNKLINLIKSNKELKEKNKSNSELISYLSDQIAFSENRILEANKLIEIQKEKINTLTQENNDLKKDKY</sequence>
<evidence type="ECO:0000313" key="4">
    <source>
        <dbReference type="Proteomes" id="UP001221763"/>
    </source>
</evidence>
<feature type="transmembrane region" description="Helical" evidence="2">
    <location>
        <begin position="12"/>
        <end position="30"/>
    </location>
</feature>
<dbReference type="EMBL" id="JANHJP010000004">
    <property type="protein sequence ID" value="MDC9032082.1"/>
    <property type="molecule type" value="Genomic_DNA"/>
</dbReference>
<organism evidence="3 4">
    <name type="scientific">Columbia Basin potato purple top phytoplasma</name>
    <dbReference type="NCBI Taxonomy" id="307134"/>
    <lineage>
        <taxon>Bacteria</taxon>
        <taxon>Bacillati</taxon>
        <taxon>Mycoplasmatota</taxon>
        <taxon>Mollicutes</taxon>
        <taxon>Acholeplasmatales</taxon>
        <taxon>Acholeplasmataceae</taxon>
        <taxon>Candidatus Phytoplasma</taxon>
        <taxon>16SrVI (Clover proliferation group)</taxon>
    </lineage>
</organism>
<proteinExistence type="predicted"/>
<keyword evidence="4" id="KW-1185">Reference proteome</keyword>
<gene>
    <name evidence="3" type="ORF">M8044_000303</name>
</gene>
<keyword evidence="2" id="KW-1133">Transmembrane helix</keyword>
<protein>
    <recommendedName>
        <fullName evidence="5">Phytoplasmal effector causing phyllody 1</fullName>
    </recommendedName>
</protein>